<evidence type="ECO:0000256" key="3">
    <source>
        <dbReference type="ARBA" id="ARBA00022538"/>
    </source>
</evidence>
<organism evidence="9 10">
    <name type="scientific">Atopostipes suicloacalis DSM 15692</name>
    <dbReference type="NCBI Taxonomy" id="1121025"/>
    <lineage>
        <taxon>Bacteria</taxon>
        <taxon>Bacillati</taxon>
        <taxon>Bacillota</taxon>
        <taxon>Bacilli</taxon>
        <taxon>Lactobacillales</taxon>
        <taxon>Carnobacteriaceae</taxon>
        <taxon>Atopostipes</taxon>
    </lineage>
</organism>
<dbReference type="PRINTS" id="PR00335">
    <property type="entry name" value="KUPTAKETRKA"/>
</dbReference>
<keyword evidence="2" id="KW-0813">Transport</keyword>
<keyword evidence="3" id="KW-0633">Potassium transport</keyword>
<reference evidence="9 10" key="1">
    <citation type="submission" date="2016-11" db="EMBL/GenBank/DDBJ databases">
        <authorList>
            <person name="Jaros S."/>
            <person name="Januszkiewicz K."/>
            <person name="Wedrychowicz H."/>
        </authorList>
    </citation>
    <scope>NUCLEOTIDE SEQUENCE [LARGE SCALE GENOMIC DNA]</scope>
    <source>
        <strain evidence="9 10">DSM 15692</strain>
    </source>
</reference>
<feature type="domain" description="RCK C-terminal" evidence="8">
    <location>
        <begin position="370"/>
        <end position="450"/>
    </location>
</feature>
<evidence type="ECO:0000256" key="4">
    <source>
        <dbReference type="ARBA" id="ARBA00022958"/>
    </source>
</evidence>
<dbReference type="InterPro" id="IPR050721">
    <property type="entry name" value="Trk_Ktr_HKT_K-transport"/>
</dbReference>
<evidence type="ECO:0000259" key="8">
    <source>
        <dbReference type="PROSITE" id="PS51202"/>
    </source>
</evidence>
<feature type="domain" description="RCK N-terminal" evidence="7">
    <location>
        <begin position="227"/>
        <end position="344"/>
    </location>
</feature>
<evidence type="ECO:0000313" key="9">
    <source>
        <dbReference type="EMBL" id="SHE67903.1"/>
    </source>
</evidence>
<dbReference type="InterPro" id="IPR006037">
    <property type="entry name" value="RCK_C"/>
</dbReference>
<dbReference type="PROSITE" id="PS51201">
    <property type="entry name" value="RCK_N"/>
    <property type="match status" value="2"/>
</dbReference>
<evidence type="ECO:0000259" key="7">
    <source>
        <dbReference type="PROSITE" id="PS51201"/>
    </source>
</evidence>
<dbReference type="Gene3D" id="3.40.50.720">
    <property type="entry name" value="NAD(P)-binding Rossmann-like Domain"/>
    <property type="match status" value="2"/>
</dbReference>
<dbReference type="Pfam" id="PF02254">
    <property type="entry name" value="TrkA_N"/>
    <property type="match status" value="2"/>
</dbReference>
<dbReference type="NCBIfam" id="NF007033">
    <property type="entry name" value="PRK09496.1-5"/>
    <property type="match status" value="1"/>
</dbReference>
<dbReference type="InterPro" id="IPR003148">
    <property type="entry name" value="RCK_N"/>
</dbReference>
<dbReference type="OrthoDB" id="9775180at2"/>
<dbReference type="AlphaFoldDB" id="A0A1M4VGE4"/>
<dbReference type="Pfam" id="PF02080">
    <property type="entry name" value="TrkA_C"/>
    <property type="match status" value="2"/>
</dbReference>
<evidence type="ECO:0000313" key="10">
    <source>
        <dbReference type="Proteomes" id="UP000184128"/>
    </source>
</evidence>
<keyword evidence="6" id="KW-0406">Ion transport</keyword>
<feature type="domain" description="RCK C-terminal" evidence="8">
    <location>
        <begin position="140"/>
        <end position="222"/>
    </location>
</feature>
<dbReference type="SUPFAM" id="SSF116726">
    <property type="entry name" value="TrkA C-terminal domain-like"/>
    <property type="match status" value="2"/>
</dbReference>
<dbReference type="GO" id="GO:0015079">
    <property type="term" value="F:potassium ion transmembrane transporter activity"/>
    <property type="evidence" value="ECO:0007669"/>
    <property type="project" value="InterPro"/>
</dbReference>
<dbReference type="GO" id="GO:0005886">
    <property type="term" value="C:plasma membrane"/>
    <property type="evidence" value="ECO:0007669"/>
    <property type="project" value="InterPro"/>
</dbReference>
<dbReference type="InterPro" id="IPR006036">
    <property type="entry name" value="K_uptake_TrkA"/>
</dbReference>
<gene>
    <name evidence="9" type="ORF">SAMN02745249_00931</name>
</gene>
<accession>A0A1M4VGE4</accession>
<dbReference type="SUPFAM" id="SSF51735">
    <property type="entry name" value="NAD(P)-binding Rossmann-fold domains"/>
    <property type="match status" value="2"/>
</dbReference>
<dbReference type="NCBIfam" id="NF007039">
    <property type="entry name" value="PRK09496.3-2"/>
    <property type="match status" value="1"/>
</dbReference>
<evidence type="ECO:0000256" key="2">
    <source>
        <dbReference type="ARBA" id="ARBA00022448"/>
    </source>
</evidence>
<dbReference type="PANTHER" id="PTHR43833">
    <property type="entry name" value="POTASSIUM CHANNEL PROTEIN 2-RELATED-RELATED"/>
    <property type="match status" value="1"/>
</dbReference>
<dbReference type="STRING" id="1121025.SAMN02745249_00931"/>
<proteinExistence type="predicted"/>
<dbReference type="PANTHER" id="PTHR43833:SF5">
    <property type="entry name" value="TRK SYSTEM POTASSIUM UPTAKE PROTEIN TRKA"/>
    <property type="match status" value="1"/>
</dbReference>
<dbReference type="InterPro" id="IPR036721">
    <property type="entry name" value="RCK_C_sf"/>
</dbReference>
<dbReference type="EMBL" id="FQUF01000011">
    <property type="protein sequence ID" value="SHE67903.1"/>
    <property type="molecule type" value="Genomic_DNA"/>
</dbReference>
<keyword evidence="4" id="KW-0630">Potassium</keyword>
<dbReference type="InterPro" id="IPR036291">
    <property type="entry name" value="NAD(P)-bd_dom_sf"/>
</dbReference>
<evidence type="ECO:0000256" key="6">
    <source>
        <dbReference type="ARBA" id="ARBA00023065"/>
    </source>
</evidence>
<dbReference type="Gene3D" id="3.30.70.1450">
    <property type="entry name" value="Regulator of K+ conductance, C-terminal domain"/>
    <property type="match status" value="2"/>
</dbReference>
<sequence length="450" mass="50541">MDIVIAGGGKIGETLCQELSKEDINIVLLEKNQNRLEQIINKTDITGLTGDATDYDSLVEAGIQNCDLFIAVTPEDETNIISSVIAKKLGAAHTIARVRNPKYANRTEFIRDSLEISMVINPELEAAKLMARLLEFPESLSTETFEKGRVNIVEVRIQANSLLAGISLTQFGQRYSELLICAVTHRHETFIPSGDTVLHEGDHLYVTGEKEELNHFYREVGYKNKEIHSSLIIGGGRVTYYLLQRLSKLDMDIKVIEMDYDTAVDLSHQFPDMMIIRGDGTDQEFLNEERIEQFDAVLSLTGIDEENIINSLYAISLDVNKVITKVSRTGLLKILEDTDLQSIVTPKILITSKILKFVRSLRGAKASNVEALYRIADNKVEALQFLVKKGSQVIGKTFNELNIKENVLVAYIIRGKELIFPSGEDRIYAGDHVIVVTTYKRFDDIDDILK</sequence>
<evidence type="ECO:0000256" key="5">
    <source>
        <dbReference type="ARBA" id="ARBA00023027"/>
    </source>
</evidence>
<feature type="domain" description="RCK N-terminal" evidence="7">
    <location>
        <begin position="1"/>
        <end position="118"/>
    </location>
</feature>
<evidence type="ECO:0000256" key="1">
    <source>
        <dbReference type="ARBA" id="ARBA00017378"/>
    </source>
</evidence>
<dbReference type="PROSITE" id="PS51202">
    <property type="entry name" value="RCK_C"/>
    <property type="match status" value="2"/>
</dbReference>
<dbReference type="Proteomes" id="UP000184128">
    <property type="component" value="Unassembled WGS sequence"/>
</dbReference>
<keyword evidence="5" id="KW-0520">NAD</keyword>
<protein>
    <recommendedName>
        <fullName evidence="1">Trk system potassium uptake protein TrkA</fullName>
    </recommendedName>
</protein>
<name>A0A1M4VGE4_9LACT</name>
<dbReference type="RefSeq" id="WP_073297072.1">
    <property type="nucleotide sequence ID" value="NZ_FQUF01000011.1"/>
</dbReference>
<keyword evidence="10" id="KW-1185">Reference proteome</keyword>